<dbReference type="SMART" id="SM00382">
    <property type="entry name" value="AAA"/>
    <property type="match status" value="1"/>
</dbReference>
<dbReference type="EMBL" id="WHUV01000007">
    <property type="protein sequence ID" value="MQA57615.1"/>
    <property type="molecule type" value="Genomic_DNA"/>
</dbReference>
<dbReference type="InterPro" id="IPR025662">
    <property type="entry name" value="Sigma_54_int_dom_ATP-bd_1"/>
</dbReference>
<dbReference type="SMART" id="SM00448">
    <property type="entry name" value="REC"/>
    <property type="match status" value="1"/>
</dbReference>
<dbReference type="PANTHER" id="PTHR32071:SF100">
    <property type="entry name" value="RESPONSE REGULATOR PROTEIN PILR"/>
    <property type="match status" value="1"/>
</dbReference>
<dbReference type="Pfam" id="PF02954">
    <property type="entry name" value="HTH_8"/>
    <property type="match status" value="1"/>
</dbReference>
<keyword evidence="3" id="KW-0805">Transcription regulation</keyword>
<organism evidence="8 9">
    <name type="scientific">Pseudomonas piscis</name>
    <dbReference type="NCBI Taxonomy" id="2614538"/>
    <lineage>
        <taxon>Bacteria</taxon>
        <taxon>Pseudomonadati</taxon>
        <taxon>Pseudomonadota</taxon>
        <taxon>Gammaproteobacteria</taxon>
        <taxon>Pseudomonadales</taxon>
        <taxon>Pseudomonadaceae</taxon>
        <taxon>Pseudomonas</taxon>
    </lineage>
</organism>
<sequence length="443" mass="49484">MNPRQKVLVVDGAKEVRALVEITLGRMRLHTRSASTLQEARDHLRQNRFDLCLTDLHLPDGCGLELLRHIRQDHSRVPVAVLSDDTSQQTAASALQAGACDLLHKPLDLKHLRELVGNRLKPPVPRETSASKQLLGNSPAMADLRRQITKLAPSQAAVYISGESGSGKERVARLIHDLSPRVRRPFIAVNCGAIPSELMESEFFGHRKGSFSGAMADQPGLFLAARGGTLFLDEVAELPLAMQVKLLRALQEKSVRAVGSQTEEAVDLRILCATHQDLKQQVEAGRFRQDLYYRLNVIELRVPPLRERHADINLLARHILQRLAIDSGQTVAQLRPEALQALEAHDFPGNVRELENLLERAQIFREGPWIEVADLGLPCASRAESLPHPAATAFDLALHLQQVERQLLLQALEACRWNRTEAARRLGLSFRSMRYRLKKLGLD</sequence>
<evidence type="ECO:0000256" key="1">
    <source>
        <dbReference type="ARBA" id="ARBA00022741"/>
    </source>
</evidence>
<dbReference type="Pfam" id="PF00072">
    <property type="entry name" value="Response_reg"/>
    <property type="match status" value="1"/>
</dbReference>
<comment type="caution">
    <text evidence="8">The sequence shown here is derived from an EMBL/GenBank/DDBJ whole genome shotgun (WGS) entry which is preliminary data.</text>
</comment>
<dbReference type="InterPro" id="IPR027417">
    <property type="entry name" value="P-loop_NTPase"/>
</dbReference>
<dbReference type="Gene3D" id="3.40.50.2300">
    <property type="match status" value="1"/>
</dbReference>
<dbReference type="InterPro" id="IPR002197">
    <property type="entry name" value="HTH_Fis"/>
</dbReference>
<dbReference type="InterPro" id="IPR002078">
    <property type="entry name" value="Sigma_54_int"/>
</dbReference>
<evidence type="ECO:0000256" key="2">
    <source>
        <dbReference type="ARBA" id="ARBA00022840"/>
    </source>
</evidence>
<dbReference type="Pfam" id="PF00158">
    <property type="entry name" value="Sigma54_activat"/>
    <property type="match status" value="1"/>
</dbReference>
<evidence type="ECO:0000256" key="5">
    <source>
        <dbReference type="PROSITE-ProRule" id="PRU00169"/>
    </source>
</evidence>
<gene>
    <name evidence="8" type="ORF">GDH07_30255</name>
</gene>
<dbReference type="Pfam" id="PF25601">
    <property type="entry name" value="AAA_lid_14"/>
    <property type="match status" value="1"/>
</dbReference>
<keyword evidence="5" id="KW-0597">Phosphoprotein</keyword>
<keyword evidence="2" id="KW-0067">ATP-binding</keyword>
<dbReference type="PANTHER" id="PTHR32071">
    <property type="entry name" value="TRANSCRIPTIONAL REGULATORY PROTEIN"/>
    <property type="match status" value="1"/>
</dbReference>
<dbReference type="GO" id="GO:0005524">
    <property type="term" value="F:ATP binding"/>
    <property type="evidence" value="ECO:0007669"/>
    <property type="project" value="UniProtKB-KW"/>
</dbReference>
<dbReference type="PROSITE" id="PS00688">
    <property type="entry name" value="SIGMA54_INTERACT_3"/>
    <property type="match status" value="1"/>
</dbReference>
<dbReference type="InterPro" id="IPR003593">
    <property type="entry name" value="AAA+_ATPase"/>
</dbReference>
<dbReference type="FunFam" id="3.40.50.300:FF:000006">
    <property type="entry name" value="DNA-binding transcriptional regulator NtrC"/>
    <property type="match status" value="1"/>
</dbReference>
<dbReference type="CDD" id="cd00009">
    <property type="entry name" value="AAA"/>
    <property type="match status" value="1"/>
</dbReference>
<dbReference type="InterPro" id="IPR001789">
    <property type="entry name" value="Sig_transdc_resp-reg_receiver"/>
</dbReference>
<dbReference type="InterPro" id="IPR025944">
    <property type="entry name" value="Sigma_54_int_dom_CS"/>
</dbReference>
<feature type="modified residue" description="4-aspartylphosphate" evidence="5">
    <location>
        <position position="55"/>
    </location>
</feature>
<dbReference type="SUPFAM" id="SSF52540">
    <property type="entry name" value="P-loop containing nucleoside triphosphate hydrolases"/>
    <property type="match status" value="1"/>
</dbReference>
<dbReference type="PROSITE" id="PS00675">
    <property type="entry name" value="SIGMA54_INTERACT_1"/>
    <property type="match status" value="1"/>
</dbReference>
<evidence type="ECO:0000313" key="9">
    <source>
        <dbReference type="Proteomes" id="UP000486534"/>
    </source>
</evidence>
<dbReference type="RefSeq" id="WP_152899685.1">
    <property type="nucleotide sequence ID" value="NZ_WHUV01000007.1"/>
</dbReference>
<keyword evidence="1" id="KW-0547">Nucleotide-binding</keyword>
<dbReference type="GO" id="GO:0006355">
    <property type="term" value="P:regulation of DNA-templated transcription"/>
    <property type="evidence" value="ECO:0007669"/>
    <property type="project" value="InterPro"/>
</dbReference>
<dbReference type="SUPFAM" id="SSF46689">
    <property type="entry name" value="Homeodomain-like"/>
    <property type="match status" value="1"/>
</dbReference>
<dbReference type="GO" id="GO:0043565">
    <property type="term" value="F:sequence-specific DNA binding"/>
    <property type="evidence" value="ECO:0007669"/>
    <property type="project" value="InterPro"/>
</dbReference>
<evidence type="ECO:0000256" key="3">
    <source>
        <dbReference type="ARBA" id="ARBA00023015"/>
    </source>
</evidence>
<keyword evidence="4" id="KW-0804">Transcription</keyword>
<accession>A0A7X1U7U1</accession>
<feature type="domain" description="Sigma-54 factor interaction" evidence="6">
    <location>
        <begin position="134"/>
        <end position="363"/>
    </location>
</feature>
<reference evidence="8 9" key="1">
    <citation type="submission" date="2019-10" db="EMBL/GenBank/DDBJ databases">
        <title>Pseudomonas dajingensis sp. nov., isolated from the profound head ulcers of farmed Murray cod (Maccullochella peelii peelii).</title>
        <authorList>
            <person name="Liu Y."/>
        </authorList>
    </citation>
    <scope>NUCLEOTIDE SEQUENCE [LARGE SCALE GENOMIC DNA]</scope>
    <source>
        <strain evidence="8 9">MC042</strain>
    </source>
</reference>
<dbReference type="AlphaFoldDB" id="A0A7X1U7U1"/>
<dbReference type="PRINTS" id="PR01590">
    <property type="entry name" value="HTHFIS"/>
</dbReference>
<dbReference type="InterPro" id="IPR058031">
    <property type="entry name" value="AAA_lid_NorR"/>
</dbReference>
<dbReference type="Gene3D" id="1.10.8.60">
    <property type="match status" value="1"/>
</dbReference>
<dbReference type="PROSITE" id="PS50045">
    <property type="entry name" value="SIGMA54_INTERACT_4"/>
    <property type="match status" value="1"/>
</dbReference>
<evidence type="ECO:0000256" key="4">
    <source>
        <dbReference type="ARBA" id="ARBA00023163"/>
    </source>
</evidence>
<evidence type="ECO:0000259" key="7">
    <source>
        <dbReference type="PROSITE" id="PS50110"/>
    </source>
</evidence>
<dbReference type="InterPro" id="IPR011006">
    <property type="entry name" value="CheY-like_superfamily"/>
</dbReference>
<dbReference type="Proteomes" id="UP000486534">
    <property type="component" value="Unassembled WGS sequence"/>
</dbReference>
<protein>
    <submittedName>
        <fullName evidence="8">Response regulator</fullName>
    </submittedName>
</protein>
<name>A0A7X1U7U1_9PSED</name>
<evidence type="ECO:0000259" key="6">
    <source>
        <dbReference type="PROSITE" id="PS50045"/>
    </source>
</evidence>
<dbReference type="Gene3D" id="1.10.10.60">
    <property type="entry name" value="Homeodomain-like"/>
    <property type="match status" value="1"/>
</dbReference>
<feature type="domain" description="Response regulatory" evidence="7">
    <location>
        <begin position="6"/>
        <end position="120"/>
    </location>
</feature>
<evidence type="ECO:0000313" key="8">
    <source>
        <dbReference type="EMBL" id="MQA57615.1"/>
    </source>
</evidence>
<dbReference type="Gene3D" id="3.40.50.300">
    <property type="entry name" value="P-loop containing nucleotide triphosphate hydrolases"/>
    <property type="match status" value="1"/>
</dbReference>
<dbReference type="PROSITE" id="PS50110">
    <property type="entry name" value="RESPONSE_REGULATORY"/>
    <property type="match status" value="1"/>
</dbReference>
<dbReference type="SUPFAM" id="SSF52172">
    <property type="entry name" value="CheY-like"/>
    <property type="match status" value="1"/>
</dbReference>
<proteinExistence type="predicted"/>
<dbReference type="GO" id="GO:0000160">
    <property type="term" value="P:phosphorelay signal transduction system"/>
    <property type="evidence" value="ECO:0007669"/>
    <property type="project" value="InterPro"/>
</dbReference>
<dbReference type="InterPro" id="IPR009057">
    <property type="entry name" value="Homeodomain-like_sf"/>
</dbReference>